<accession>A0A8J5ZW15</accession>
<dbReference type="EMBL" id="JAGFMF010012012">
    <property type="protein sequence ID" value="KAG8508546.1"/>
    <property type="molecule type" value="Genomic_DNA"/>
</dbReference>
<keyword evidence="2" id="KW-1185">Reference proteome</keyword>
<comment type="caution">
    <text evidence="1">The sequence shown here is derived from an EMBL/GenBank/DDBJ whole genome shotgun (WGS) entry which is preliminary data.</text>
</comment>
<dbReference type="OrthoDB" id="9806452at2759"/>
<protein>
    <submittedName>
        <fullName evidence="1">Myosin light chain kinase, smooth muscle</fullName>
    </submittedName>
</protein>
<dbReference type="AlphaFoldDB" id="A0A8J5ZW15"/>
<sequence length="149" mass="16358">MELLSLRKVKYQGFHQTLFAPALFWLELMESEALPGGSQRLRSWNNCLGGCCQPWPTIQIVMACVLSHWVCLPGSAAQSVKPCKTMGDVKLVASTHISKTSLSVDHSRVSSMSLTEAPAFILPPRNLRIKEGGTAKFEGRLVTSHADFS</sequence>
<gene>
    <name evidence="1" type="ORF">J0S82_008271</name>
</gene>
<keyword evidence="1" id="KW-0808">Transferase</keyword>
<keyword evidence="1" id="KW-0418">Kinase</keyword>
<reference evidence="1" key="1">
    <citation type="journal article" date="2021" name="Evol. Appl.">
        <title>The genome of the Pyrenean desman and the effects of bottlenecks and inbreeding on the genomic landscape of an endangered species.</title>
        <authorList>
            <person name="Escoda L."/>
            <person name="Castresana J."/>
        </authorList>
    </citation>
    <scope>NUCLEOTIDE SEQUENCE</scope>
    <source>
        <strain evidence="1">IBE-C5619</strain>
    </source>
</reference>
<proteinExistence type="predicted"/>
<name>A0A8J5ZW15_GALPY</name>
<dbReference type="Proteomes" id="UP000700334">
    <property type="component" value="Unassembled WGS sequence"/>
</dbReference>
<evidence type="ECO:0000313" key="1">
    <source>
        <dbReference type="EMBL" id="KAG8508546.1"/>
    </source>
</evidence>
<organism evidence="1 2">
    <name type="scientific">Galemys pyrenaicus</name>
    <name type="common">Iberian desman</name>
    <name type="synonym">Pyrenean desman</name>
    <dbReference type="NCBI Taxonomy" id="202257"/>
    <lineage>
        <taxon>Eukaryota</taxon>
        <taxon>Metazoa</taxon>
        <taxon>Chordata</taxon>
        <taxon>Craniata</taxon>
        <taxon>Vertebrata</taxon>
        <taxon>Euteleostomi</taxon>
        <taxon>Mammalia</taxon>
        <taxon>Eutheria</taxon>
        <taxon>Laurasiatheria</taxon>
        <taxon>Eulipotyphla</taxon>
        <taxon>Talpidae</taxon>
        <taxon>Galemys</taxon>
    </lineage>
</organism>
<evidence type="ECO:0000313" key="2">
    <source>
        <dbReference type="Proteomes" id="UP000700334"/>
    </source>
</evidence>
<dbReference type="GO" id="GO:0016301">
    <property type="term" value="F:kinase activity"/>
    <property type="evidence" value="ECO:0007669"/>
    <property type="project" value="UniProtKB-KW"/>
</dbReference>